<dbReference type="EMBL" id="DS985247">
    <property type="protein sequence ID" value="EDV23005.1"/>
    <property type="molecule type" value="Genomic_DNA"/>
</dbReference>
<dbReference type="RefSeq" id="XP_002113915.1">
    <property type="nucleotide sequence ID" value="XM_002113879.1"/>
</dbReference>
<evidence type="ECO:0000313" key="1">
    <source>
        <dbReference type="EMBL" id="EDV23005.1"/>
    </source>
</evidence>
<organism evidence="1 2">
    <name type="scientific">Trichoplax adhaerens</name>
    <name type="common">Trichoplax reptans</name>
    <dbReference type="NCBI Taxonomy" id="10228"/>
    <lineage>
        <taxon>Eukaryota</taxon>
        <taxon>Metazoa</taxon>
        <taxon>Placozoa</taxon>
        <taxon>Uniplacotomia</taxon>
        <taxon>Trichoplacea</taxon>
        <taxon>Trichoplacidae</taxon>
        <taxon>Trichoplax</taxon>
    </lineage>
</organism>
<dbReference type="AlphaFoldDB" id="B3S1N4"/>
<proteinExistence type="predicted"/>
<name>B3S1N4_TRIAD</name>
<accession>B3S1N4</accession>
<dbReference type="InParanoid" id="B3S1N4"/>
<dbReference type="Proteomes" id="UP000009022">
    <property type="component" value="Unassembled WGS sequence"/>
</dbReference>
<keyword evidence="2" id="KW-1185">Reference proteome</keyword>
<dbReference type="KEGG" id="tad:TRIADDRAFT_57825"/>
<dbReference type="HOGENOM" id="CLU_1442817_0_0_1"/>
<protein>
    <submittedName>
        <fullName evidence="1">Uncharacterized protein</fullName>
    </submittedName>
</protein>
<dbReference type="CTD" id="6755447"/>
<reference evidence="1 2" key="1">
    <citation type="journal article" date="2008" name="Nature">
        <title>The Trichoplax genome and the nature of placozoans.</title>
        <authorList>
            <person name="Srivastava M."/>
            <person name="Begovic E."/>
            <person name="Chapman J."/>
            <person name="Putnam N.H."/>
            <person name="Hellsten U."/>
            <person name="Kawashima T."/>
            <person name="Kuo A."/>
            <person name="Mitros T."/>
            <person name="Salamov A."/>
            <person name="Carpenter M.L."/>
            <person name="Signorovitch A.Y."/>
            <person name="Moreno M.A."/>
            <person name="Kamm K."/>
            <person name="Grimwood J."/>
            <person name="Schmutz J."/>
            <person name="Shapiro H."/>
            <person name="Grigoriev I.V."/>
            <person name="Buss L.W."/>
            <person name="Schierwater B."/>
            <person name="Dellaporta S.L."/>
            <person name="Rokhsar D.S."/>
        </authorList>
    </citation>
    <scope>NUCLEOTIDE SEQUENCE [LARGE SCALE GENOMIC DNA]</scope>
    <source>
        <strain evidence="1 2">Grell-BS-1999</strain>
    </source>
</reference>
<dbReference type="GeneID" id="6755447"/>
<gene>
    <name evidence="1" type="ORF">TRIADDRAFT_57825</name>
</gene>
<evidence type="ECO:0000313" key="2">
    <source>
        <dbReference type="Proteomes" id="UP000009022"/>
    </source>
</evidence>
<sequence>MASSWHHSKNTEIGIIEELPKRTFRKISGDRSSNFETSGIVVDFRKLLVSERRIIDSVREDLRSNYQKTGFNASVYIYIYVCIYAANIGNCDGLHVVIDSQKATNFIVMVGGVLMISDFKSGSLTCHRWTLRYMPAGCHSRGYIRLRVRKIFQNGYSFAGHKCRWGSEVGVCNIEKSGSRFGIDYERI</sequence>